<dbReference type="SUPFAM" id="SSF53623">
    <property type="entry name" value="MurD-like peptide ligases, catalytic domain"/>
    <property type="match status" value="1"/>
</dbReference>
<evidence type="ECO:0000313" key="3">
    <source>
        <dbReference type="EMBL" id="WOJ96319.1"/>
    </source>
</evidence>
<dbReference type="InterPro" id="IPR036615">
    <property type="entry name" value="Mur_ligase_C_dom_sf"/>
</dbReference>
<evidence type="ECO:0000259" key="2">
    <source>
        <dbReference type="Pfam" id="PF08245"/>
    </source>
</evidence>
<sequence length="569" mass="61669">MTTSISMRLLDSRRLTGANFLLPRPGAVMDISVADRERELLIAAWRLHAKRLLEELDWDEEELAVRPFDGGVSLALSAPEDGLYTATELNETAYEAARDLIEGSQRHLLVRAARALRSEYREEERPRLQRLLAAAREYRTPVVLDEDVLTLGTGKYSQSWDLFELPHPDDVEWRRLKAVPTVLITGTNGKTTTVRLLASIAKTAGKVAGVSSTDWLAMGDELLHRDDYAGPGGARIVLRDQRCELAVLETARGGLLRRGLAVERADVALITNIAADHLGDFGVETVEDLADVKWSVTAALDGKSRLVLNAEDPLLMARASTSNASLYLFSLSPSAPAFKAHVAKGGIGFTLRRGRLEYVDGDVVTGFLSVKKMPLSYGGVAKHNVANALAAAAVAHALGIDLPTIAKGLCALSNAANPGRANIYTVGGATFLVDFAHNPAGLEALMPMIEGLPAKRRALITGQAGDRGDDDIRAFADASSALRFDRIWLKRMDGHARGRSEGEVADLMRRAFVAQGHSAKSISSTKTELDAARAALRWAQPGDLVVLLSHEKRDKTRELLESRVAKGTQ</sequence>
<dbReference type="Proteomes" id="UP001626549">
    <property type="component" value="Chromosome"/>
</dbReference>
<keyword evidence="4" id="KW-1185">Reference proteome</keyword>
<dbReference type="Pfam" id="PF08245">
    <property type="entry name" value="Mur_ligase_M"/>
    <property type="match status" value="1"/>
</dbReference>
<name>A0ABZ0ICM5_9GAMM</name>
<dbReference type="InterPro" id="IPR013221">
    <property type="entry name" value="Mur_ligase_cen"/>
</dbReference>
<dbReference type="EMBL" id="CP136865">
    <property type="protein sequence ID" value="WOJ96319.1"/>
    <property type="molecule type" value="Genomic_DNA"/>
</dbReference>
<reference evidence="3 4" key="1">
    <citation type="submission" date="2023-10" db="EMBL/GenBank/DDBJ databases">
        <title>Two novel species belonging to the OM43/NOR5 clade.</title>
        <authorList>
            <person name="Park M."/>
        </authorList>
    </citation>
    <scope>NUCLEOTIDE SEQUENCE [LARGE SCALE GENOMIC DNA]</scope>
    <source>
        <strain evidence="3 4">IMCC45268</strain>
    </source>
</reference>
<dbReference type="RefSeq" id="WP_407326999.1">
    <property type="nucleotide sequence ID" value="NZ_CP136865.1"/>
</dbReference>
<dbReference type="GO" id="GO:0016874">
    <property type="term" value="F:ligase activity"/>
    <property type="evidence" value="ECO:0007669"/>
    <property type="project" value="UniProtKB-KW"/>
</dbReference>
<evidence type="ECO:0000313" key="4">
    <source>
        <dbReference type="Proteomes" id="UP001626549"/>
    </source>
</evidence>
<organism evidence="3 4">
    <name type="scientific">Congregibacter brevis</name>
    <dbReference type="NCBI Taxonomy" id="3081201"/>
    <lineage>
        <taxon>Bacteria</taxon>
        <taxon>Pseudomonadati</taxon>
        <taxon>Pseudomonadota</taxon>
        <taxon>Gammaproteobacteria</taxon>
        <taxon>Cellvibrionales</taxon>
        <taxon>Halieaceae</taxon>
        <taxon>Congregibacter</taxon>
    </lineage>
</organism>
<dbReference type="Gene3D" id="3.90.190.20">
    <property type="entry name" value="Mur ligase, C-terminal domain"/>
    <property type="match status" value="1"/>
</dbReference>
<dbReference type="Gene3D" id="3.40.1190.10">
    <property type="entry name" value="Mur-like, catalytic domain"/>
    <property type="match status" value="1"/>
</dbReference>
<keyword evidence="3" id="KW-0436">Ligase</keyword>
<dbReference type="InterPro" id="IPR004101">
    <property type="entry name" value="Mur_ligase_C"/>
</dbReference>
<gene>
    <name evidence="3" type="ORF">R0137_13830</name>
</gene>
<dbReference type="PANTHER" id="PTHR23135">
    <property type="entry name" value="MUR LIGASE FAMILY MEMBER"/>
    <property type="match status" value="1"/>
</dbReference>
<feature type="domain" description="Mur ligase central" evidence="2">
    <location>
        <begin position="184"/>
        <end position="395"/>
    </location>
</feature>
<feature type="domain" description="Mur ligase C-terminal" evidence="1">
    <location>
        <begin position="419"/>
        <end position="548"/>
    </location>
</feature>
<accession>A0ABZ0ICM5</accession>
<dbReference type="PANTHER" id="PTHR23135:SF18">
    <property type="entry name" value="CYANOPHYCIN SYNTHETASE"/>
    <property type="match status" value="1"/>
</dbReference>
<protein>
    <submittedName>
        <fullName evidence="3">Mur ligase family protein</fullName>
    </submittedName>
</protein>
<dbReference type="InterPro" id="IPR036565">
    <property type="entry name" value="Mur-like_cat_sf"/>
</dbReference>
<dbReference type="SUPFAM" id="SSF53244">
    <property type="entry name" value="MurD-like peptide ligases, peptide-binding domain"/>
    <property type="match status" value="1"/>
</dbReference>
<proteinExistence type="predicted"/>
<dbReference type="Pfam" id="PF02875">
    <property type="entry name" value="Mur_ligase_C"/>
    <property type="match status" value="1"/>
</dbReference>
<evidence type="ECO:0000259" key="1">
    <source>
        <dbReference type="Pfam" id="PF02875"/>
    </source>
</evidence>